<organism evidence="2 3">
    <name type="scientific">Diploscapter pachys</name>
    <dbReference type="NCBI Taxonomy" id="2018661"/>
    <lineage>
        <taxon>Eukaryota</taxon>
        <taxon>Metazoa</taxon>
        <taxon>Ecdysozoa</taxon>
        <taxon>Nematoda</taxon>
        <taxon>Chromadorea</taxon>
        <taxon>Rhabditida</taxon>
        <taxon>Rhabditina</taxon>
        <taxon>Rhabditomorpha</taxon>
        <taxon>Rhabditoidea</taxon>
        <taxon>Rhabditidae</taxon>
        <taxon>Diploscapter</taxon>
    </lineage>
</organism>
<reference evidence="2 3" key="1">
    <citation type="journal article" date="2017" name="Curr. Biol.">
        <title>Genome architecture and evolution of a unichromosomal asexual nematode.</title>
        <authorList>
            <person name="Fradin H."/>
            <person name="Zegar C."/>
            <person name="Gutwein M."/>
            <person name="Lucas J."/>
            <person name="Kovtun M."/>
            <person name="Corcoran D."/>
            <person name="Baugh L.R."/>
            <person name="Kiontke K."/>
            <person name="Gunsalus K."/>
            <person name="Fitch D.H."/>
            <person name="Piano F."/>
        </authorList>
    </citation>
    <scope>NUCLEOTIDE SEQUENCE [LARGE SCALE GENOMIC DNA]</scope>
    <source>
        <strain evidence="2">PF1309</strain>
    </source>
</reference>
<feature type="compositionally biased region" description="Polar residues" evidence="1">
    <location>
        <begin position="94"/>
        <end position="132"/>
    </location>
</feature>
<evidence type="ECO:0000313" key="3">
    <source>
        <dbReference type="Proteomes" id="UP000218231"/>
    </source>
</evidence>
<keyword evidence="3" id="KW-1185">Reference proteome</keyword>
<feature type="compositionally biased region" description="Basic and acidic residues" evidence="1">
    <location>
        <begin position="82"/>
        <end position="91"/>
    </location>
</feature>
<dbReference type="EMBL" id="LIAE01008257">
    <property type="protein sequence ID" value="PAV74868.1"/>
    <property type="molecule type" value="Genomic_DNA"/>
</dbReference>
<feature type="compositionally biased region" description="Basic and acidic residues" evidence="1">
    <location>
        <begin position="8"/>
        <end position="27"/>
    </location>
</feature>
<proteinExistence type="predicted"/>
<comment type="caution">
    <text evidence="2">The sequence shown here is derived from an EMBL/GenBank/DDBJ whole genome shotgun (WGS) entry which is preliminary data.</text>
</comment>
<evidence type="ECO:0000313" key="2">
    <source>
        <dbReference type="EMBL" id="PAV74868.1"/>
    </source>
</evidence>
<name>A0A2A2KLX3_9BILA</name>
<sequence>MEVAGSSSEEKRGRSEQKDQVEQAEKEEQSEDPTLETFVKIIQKKLQAEYYLGNQQKTRRPGRFAANTEAVRARTQTATRAPVHETKRERANIASHNLSKSTTIQPEPKKTSNQMTPSWLSRSMAAGTNLTSLREDAYENDDPFDNGQYCRQAN</sequence>
<accession>A0A2A2KLX3</accession>
<feature type="region of interest" description="Disordered" evidence="1">
    <location>
        <begin position="53"/>
        <end position="154"/>
    </location>
</feature>
<evidence type="ECO:0000256" key="1">
    <source>
        <dbReference type="SAM" id="MobiDB-lite"/>
    </source>
</evidence>
<gene>
    <name evidence="2" type="ORF">WR25_04017</name>
</gene>
<protein>
    <submittedName>
        <fullName evidence="2">Uncharacterized protein</fullName>
    </submittedName>
</protein>
<feature type="region of interest" description="Disordered" evidence="1">
    <location>
        <begin position="1"/>
        <end position="36"/>
    </location>
</feature>
<dbReference type="Proteomes" id="UP000218231">
    <property type="component" value="Unassembled WGS sequence"/>
</dbReference>
<dbReference type="AlphaFoldDB" id="A0A2A2KLX3"/>